<dbReference type="SMART" id="SM00138">
    <property type="entry name" value="MeTrc"/>
    <property type="match status" value="1"/>
</dbReference>
<evidence type="ECO:0000259" key="8">
    <source>
        <dbReference type="PROSITE" id="PS50123"/>
    </source>
</evidence>
<keyword evidence="5" id="KW-0949">S-adenosyl-L-methionine</keyword>
<reference evidence="10" key="1">
    <citation type="journal article" date="2019" name="Int. J. Syst. Evol. Microbiol.">
        <title>The Global Catalogue of Microorganisms (GCM) 10K type strain sequencing project: providing services to taxonomists for standard genome sequencing and annotation.</title>
        <authorList>
            <consortium name="The Broad Institute Genomics Platform"/>
            <consortium name="The Broad Institute Genome Sequencing Center for Infectious Disease"/>
            <person name="Wu L."/>
            <person name="Ma J."/>
        </authorList>
    </citation>
    <scope>NUCLEOTIDE SEQUENCE [LARGE SCALE GENOMIC DNA]</scope>
    <source>
        <strain evidence="10">NBRC 108730</strain>
    </source>
</reference>
<dbReference type="CDD" id="cd16432">
    <property type="entry name" value="CheB_Rec"/>
    <property type="match status" value="1"/>
</dbReference>
<dbReference type="InterPro" id="IPR022641">
    <property type="entry name" value="CheR_N"/>
</dbReference>
<comment type="caution">
    <text evidence="9">The sequence shown here is derived from an EMBL/GenBank/DDBJ whole genome shotgun (WGS) entry which is preliminary data.</text>
</comment>
<keyword evidence="3" id="KW-0489">Methyltransferase</keyword>
<evidence type="ECO:0000256" key="5">
    <source>
        <dbReference type="ARBA" id="ARBA00022691"/>
    </source>
</evidence>
<dbReference type="InterPro" id="IPR022642">
    <property type="entry name" value="CheR_C"/>
</dbReference>
<accession>A0ABQ6JKY3</accession>
<dbReference type="PANTHER" id="PTHR24422">
    <property type="entry name" value="CHEMOTAXIS PROTEIN METHYLTRANSFERASE"/>
    <property type="match status" value="1"/>
</dbReference>
<dbReference type="SUPFAM" id="SSF53335">
    <property type="entry name" value="S-adenosyl-L-methionine-dependent methyltransferases"/>
    <property type="match status" value="1"/>
</dbReference>
<dbReference type="PANTHER" id="PTHR24422:SF21">
    <property type="entry name" value="CHEMOTAXIS PROTEIN METHYLTRANSFERASE 1"/>
    <property type="match status" value="1"/>
</dbReference>
<dbReference type="InterPro" id="IPR029063">
    <property type="entry name" value="SAM-dependent_MTases_sf"/>
</dbReference>
<proteinExistence type="predicted"/>
<dbReference type="SUPFAM" id="SSF52738">
    <property type="entry name" value="Methylesterase CheB, C-terminal domain"/>
    <property type="match status" value="1"/>
</dbReference>
<feature type="domain" description="CheB-type methylesterase" evidence="7">
    <location>
        <begin position="1"/>
        <end position="136"/>
    </location>
</feature>
<dbReference type="PRINTS" id="PR00996">
    <property type="entry name" value="CHERMTFRASE"/>
</dbReference>
<dbReference type="Pfam" id="PF03705">
    <property type="entry name" value="CheR_N"/>
    <property type="match status" value="1"/>
</dbReference>
<dbReference type="InterPro" id="IPR050903">
    <property type="entry name" value="Bact_Chemotaxis_MeTrfase"/>
</dbReference>
<dbReference type="InterPro" id="IPR000673">
    <property type="entry name" value="Sig_transdc_resp-reg_Me-estase"/>
</dbReference>
<keyword evidence="10" id="KW-1185">Reference proteome</keyword>
<dbReference type="PROSITE" id="PS50122">
    <property type="entry name" value="CHEB"/>
    <property type="match status" value="1"/>
</dbReference>
<dbReference type="SUPFAM" id="SSF47757">
    <property type="entry name" value="Chemotaxis receptor methyltransferase CheR, N-terminal domain"/>
    <property type="match status" value="1"/>
</dbReference>
<dbReference type="CDD" id="cd02440">
    <property type="entry name" value="AdoMet_MTases"/>
    <property type="match status" value="1"/>
</dbReference>
<evidence type="ECO:0000256" key="4">
    <source>
        <dbReference type="ARBA" id="ARBA00022679"/>
    </source>
</evidence>
<dbReference type="InterPro" id="IPR000780">
    <property type="entry name" value="CheR_MeTrfase"/>
</dbReference>
<evidence type="ECO:0000256" key="2">
    <source>
        <dbReference type="ARBA" id="ARBA00012534"/>
    </source>
</evidence>
<sequence>MHVVEATSGQPLQPGTVYVAPGDHHLEVRRAGAGLQTHLQQGPAENFCRPAVDVLFRSVAAAVGPAALGLVMTGMGSDGRRGSDDLVRGGARVVVQDAATSVVWGMPGSVAQAGLADAVLPLTELAPEVLRRLGVAAARPDAALAGCALMPLAAQSFSFVQDLVLRESAIVLGPGKEYLVESRLGPLAQADGSRDLDAWIDGVRRFPTGPAGRALVEALTTNETSFFRDVDPFTHLRDQVLPTLAKARGGSRRLRIWCGACSSGQEPYSVAMTVADSPAVAGWHTEIVGTDLSRAMLERCRTGRYSRLEVNRGLPATSLVKHFVRDGAGWQVSPALKAMARFSELNLMRPLPPMGRFDVVFLRNVLIYFDVQTKQAVLRRVADVLAPDGYLYLGAAETTLGLTGWERVPAGRGSVYRKVS</sequence>
<dbReference type="Gene3D" id="3.40.50.150">
    <property type="entry name" value="Vaccinia Virus protein VP39"/>
    <property type="match status" value="1"/>
</dbReference>
<protein>
    <recommendedName>
        <fullName evidence="2">protein-glutamate O-methyltransferase</fullName>
        <ecNumber evidence="2">2.1.1.80</ecNumber>
    </recommendedName>
</protein>
<dbReference type="PROSITE" id="PS50123">
    <property type="entry name" value="CHER"/>
    <property type="match status" value="1"/>
</dbReference>
<dbReference type="EMBL" id="BSUZ01000001">
    <property type="protein sequence ID" value="GMA88920.1"/>
    <property type="molecule type" value="Genomic_DNA"/>
</dbReference>
<dbReference type="EC" id="2.1.1.80" evidence="2"/>
<evidence type="ECO:0000256" key="3">
    <source>
        <dbReference type="ARBA" id="ARBA00022603"/>
    </source>
</evidence>
<organism evidence="9 10">
    <name type="scientific">Angustibacter aerolatus</name>
    <dbReference type="NCBI Taxonomy" id="1162965"/>
    <lineage>
        <taxon>Bacteria</taxon>
        <taxon>Bacillati</taxon>
        <taxon>Actinomycetota</taxon>
        <taxon>Actinomycetes</taxon>
        <taxon>Kineosporiales</taxon>
        <taxon>Kineosporiaceae</taxon>
    </lineage>
</organism>
<evidence type="ECO:0000256" key="6">
    <source>
        <dbReference type="PROSITE-ProRule" id="PRU00050"/>
    </source>
</evidence>
<dbReference type="Gene3D" id="3.40.50.180">
    <property type="entry name" value="Methylesterase CheB, C-terminal domain"/>
    <property type="match status" value="1"/>
</dbReference>
<comment type="catalytic activity">
    <reaction evidence="1">
        <text>L-glutamyl-[protein] + S-adenosyl-L-methionine = [protein]-L-glutamate 5-O-methyl ester + S-adenosyl-L-homocysteine</text>
        <dbReference type="Rhea" id="RHEA:24452"/>
        <dbReference type="Rhea" id="RHEA-COMP:10208"/>
        <dbReference type="Rhea" id="RHEA-COMP:10311"/>
        <dbReference type="ChEBI" id="CHEBI:29973"/>
        <dbReference type="ChEBI" id="CHEBI:57856"/>
        <dbReference type="ChEBI" id="CHEBI:59789"/>
        <dbReference type="ChEBI" id="CHEBI:82795"/>
        <dbReference type="EC" id="2.1.1.80"/>
    </reaction>
</comment>
<dbReference type="InterPro" id="IPR035909">
    <property type="entry name" value="CheB_C"/>
</dbReference>
<dbReference type="Gene3D" id="1.10.155.10">
    <property type="entry name" value="Chemotaxis receptor methyltransferase CheR, N-terminal domain"/>
    <property type="match status" value="1"/>
</dbReference>
<dbReference type="InterPro" id="IPR036804">
    <property type="entry name" value="CheR_N_sf"/>
</dbReference>
<dbReference type="Proteomes" id="UP001157017">
    <property type="component" value="Unassembled WGS sequence"/>
</dbReference>
<dbReference type="Pfam" id="PF01339">
    <property type="entry name" value="CheB_methylest"/>
    <property type="match status" value="1"/>
</dbReference>
<evidence type="ECO:0000313" key="9">
    <source>
        <dbReference type="EMBL" id="GMA88920.1"/>
    </source>
</evidence>
<evidence type="ECO:0000313" key="10">
    <source>
        <dbReference type="Proteomes" id="UP001157017"/>
    </source>
</evidence>
<name>A0ABQ6JKY3_9ACTN</name>
<evidence type="ECO:0000256" key="1">
    <source>
        <dbReference type="ARBA" id="ARBA00001541"/>
    </source>
</evidence>
<dbReference type="Pfam" id="PF01739">
    <property type="entry name" value="CheR"/>
    <property type="match status" value="1"/>
</dbReference>
<feature type="domain" description="CheR-type methyltransferase" evidence="8">
    <location>
        <begin position="145"/>
        <end position="420"/>
    </location>
</feature>
<evidence type="ECO:0000259" key="7">
    <source>
        <dbReference type="PROSITE" id="PS50122"/>
    </source>
</evidence>
<gene>
    <name evidence="9" type="ORF">GCM10025868_41700</name>
</gene>
<comment type="caution">
    <text evidence="6">Lacks conserved residue(s) required for the propagation of feature annotation.</text>
</comment>
<keyword evidence="4" id="KW-0808">Transferase</keyword>